<dbReference type="SUPFAM" id="SSF57701">
    <property type="entry name" value="Zn2/Cys6 DNA-binding domain"/>
    <property type="match status" value="1"/>
</dbReference>
<dbReference type="GO" id="GO:0008270">
    <property type="term" value="F:zinc ion binding"/>
    <property type="evidence" value="ECO:0007669"/>
    <property type="project" value="InterPro"/>
</dbReference>
<dbReference type="GO" id="GO:0000981">
    <property type="term" value="F:DNA-binding transcription factor activity, RNA polymerase II-specific"/>
    <property type="evidence" value="ECO:0007669"/>
    <property type="project" value="InterPro"/>
</dbReference>
<proteinExistence type="predicted"/>
<feature type="compositionally biased region" description="Low complexity" evidence="2">
    <location>
        <begin position="489"/>
        <end position="506"/>
    </location>
</feature>
<feature type="region of interest" description="Disordered" evidence="2">
    <location>
        <begin position="435"/>
        <end position="523"/>
    </location>
</feature>
<name>A0A4S9EXP3_AURPU</name>
<dbReference type="CDD" id="cd00067">
    <property type="entry name" value="GAL4"/>
    <property type="match status" value="1"/>
</dbReference>
<feature type="region of interest" description="Disordered" evidence="2">
    <location>
        <begin position="194"/>
        <end position="214"/>
    </location>
</feature>
<evidence type="ECO:0000259" key="3">
    <source>
        <dbReference type="PROSITE" id="PS50048"/>
    </source>
</evidence>
<gene>
    <name evidence="4" type="ORF">D6D10_04162</name>
</gene>
<dbReference type="EMBL" id="QZAV01000068">
    <property type="protein sequence ID" value="THX39609.1"/>
    <property type="molecule type" value="Genomic_DNA"/>
</dbReference>
<accession>A0A4S9EXP3</accession>
<dbReference type="AlphaFoldDB" id="A0A4S9EXP3"/>
<sequence length="523" mass="56357">MAQTYQKSHYDYDGIQRSERRPSRGPLHTVDRYVAYSTRPDPRHEARTYVLQTPIHDIGEDSDQGSARKRTSMACSRCRRRKIKCSGGYPCQACRSAGVDASACLYHRVGTSQTFDLDTSVGGPSPMAPISPYSPVSPTGTGYPAYPTDDRSSSVPAYGRTGYPQASLPAYSYDIDTPTYAISDDSRAWTTGHRPSPAMSYYQQESPASYDYPTPVSRISSDSNEPLSPLNMSTLQSSLPLPLERRLPAPNFVGTPITPDNDIRSPISARLSSLSISGPYGRSNSASWGVDGVERRQPSIHDLAEASMMLPPVTRGLTGSTATLPALGQDTTPMSTAMFVSSHGSDNMASLQASTGAPQPNYYSAGTSALPSLTTGMLPPSSYTRYTAINNSNSSLPVINTNDRTDATSYYGWTPTNANSTEALPTINNVEATAQSTAGVDRKYTPTQPSARYPPLHHPRPKIVPSTPHATTLEKHDRVQQKDEKHQRPTSGSSQHKPSSGSSSSTHGKKGHKPSKGSLVCDA</sequence>
<feature type="compositionally biased region" description="Basic and acidic residues" evidence="2">
    <location>
        <begin position="472"/>
        <end position="487"/>
    </location>
</feature>
<evidence type="ECO:0000256" key="1">
    <source>
        <dbReference type="ARBA" id="ARBA00023242"/>
    </source>
</evidence>
<keyword evidence="1" id="KW-0539">Nucleus</keyword>
<comment type="caution">
    <text evidence="4">The sequence shown here is derived from an EMBL/GenBank/DDBJ whole genome shotgun (WGS) entry which is preliminary data.</text>
</comment>
<dbReference type="Pfam" id="PF00172">
    <property type="entry name" value="Zn_clus"/>
    <property type="match status" value="1"/>
</dbReference>
<dbReference type="InterPro" id="IPR036864">
    <property type="entry name" value="Zn2-C6_fun-type_DNA-bd_sf"/>
</dbReference>
<organism evidence="4 5">
    <name type="scientific">Aureobasidium pullulans</name>
    <name type="common">Black yeast</name>
    <name type="synonym">Pullularia pullulans</name>
    <dbReference type="NCBI Taxonomy" id="5580"/>
    <lineage>
        <taxon>Eukaryota</taxon>
        <taxon>Fungi</taxon>
        <taxon>Dikarya</taxon>
        <taxon>Ascomycota</taxon>
        <taxon>Pezizomycotina</taxon>
        <taxon>Dothideomycetes</taxon>
        <taxon>Dothideomycetidae</taxon>
        <taxon>Dothideales</taxon>
        <taxon>Saccotheciaceae</taxon>
        <taxon>Aureobasidium</taxon>
    </lineage>
</organism>
<evidence type="ECO:0000313" key="4">
    <source>
        <dbReference type="EMBL" id="THX39609.1"/>
    </source>
</evidence>
<feature type="region of interest" description="Disordered" evidence="2">
    <location>
        <begin position="1"/>
        <end position="29"/>
    </location>
</feature>
<evidence type="ECO:0000313" key="5">
    <source>
        <dbReference type="Proteomes" id="UP000308953"/>
    </source>
</evidence>
<reference evidence="4 5" key="1">
    <citation type="submission" date="2018-10" db="EMBL/GenBank/DDBJ databases">
        <title>Fifty Aureobasidium pullulans genomes reveal a recombining polyextremotolerant generalist.</title>
        <authorList>
            <person name="Gostincar C."/>
            <person name="Turk M."/>
            <person name="Zajc J."/>
            <person name="Gunde-Cimerman N."/>
        </authorList>
    </citation>
    <scope>NUCLEOTIDE SEQUENCE [LARGE SCALE GENOMIC DNA]</scope>
    <source>
        <strain evidence="4 5">EXF-9785</strain>
    </source>
</reference>
<dbReference type="PROSITE" id="PS50048">
    <property type="entry name" value="ZN2_CY6_FUNGAL_2"/>
    <property type="match status" value="1"/>
</dbReference>
<dbReference type="Gene3D" id="4.10.240.10">
    <property type="entry name" value="Zn(2)-C6 fungal-type DNA-binding domain"/>
    <property type="match status" value="1"/>
</dbReference>
<dbReference type="Proteomes" id="UP000308953">
    <property type="component" value="Unassembled WGS sequence"/>
</dbReference>
<protein>
    <recommendedName>
        <fullName evidence="3">Zn(2)-C6 fungal-type domain-containing protein</fullName>
    </recommendedName>
</protein>
<dbReference type="InterPro" id="IPR001138">
    <property type="entry name" value="Zn2Cys6_DnaBD"/>
</dbReference>
<evidence type="ECO:0000256" key="2">
    <source>
        <dbReference type="SAM" id="MobiDB-lite"/>
    </source>
</evidence>
<feature type="compositionally biased region" description="Basic and acidic residues" evidence="2">
    <location>
        <begin position="8"/>
        <end position="22"/>
    </location>
</feature>
<feature type="region of interest" description="Disordered" evidence="2">
    <location>
        <begin position="122"/>
        <end position="145"/>
    </location>
</feature>
<feature type="domain" description="Zn(2)-C6 fungal-type" evidence="3">
    <location>
        <begin position="74"/>
        <end position="106"/>
    </location>
</feature>
<dbReference type="SMART" id="SM00066">
    <property type="entry name" value="GAL4"/>
    <property type="match status" value="1"/>
</dbReference>